<dbReference type="EMBL" id="JBHTAH010000012">
    <property type="protein sequence ID" value="MFC7070571.1"/>
    <property type="molecule type" value="Genomic_DNA"/>
</dbReference>
<organism evidence="2 3">
    <name type="scientific">Halobaculum lipolyticum</name>
    <dbReference type="NCBI Taxonomy" id="3032001"/>
    <lineage>
        <taxon>Archaea</taxon>
        <taxon>Methanobacteriati</taxon>
        <taxon>Methanobacteriota</taxon>
        <taxon>Stenosarchaea group</taxon>
        <taxon>Halobacteria</taxon>
        <taxon>Halobacteriales</taxon>
        <taxon>Haloferacaceae</taxon>
        <taxon>Halobaculum</taxon>
    </lineage>
</organism>
<protein>
    <submittedName>
        <fullName evidence="2">Uncharacterized protein</fullName>
    </submittedName>
</protein>
<evidence type="ECO:0000313" key="2">
    <source>
        <dbReference type="EMBL" id="MFC7070571.1"/>
    </source>
</evidence>
<keyword evidence="1" id="KW-0812">Transmembrane</keyword>
<dbReference type="RefSeq" id="WP_390210762.1">
    <property type="nucleotide sequence ID" value="NZ_JBHTAH010000012.1"/>
</dbReference>
<feature type="transmembrane region" description="Helical" evidence="1">
    <location>
        <begin position="96"/>
        <end position="115"/>
    </location>
</feature>
<reference evidence="2 3" key="1">
    <citation type="journal article" date="2019" name="Int. J. Syst. Evol. Microbiol.">
        <title>The Global Catalogue of Microorganisms (GCM) 10K type strain sequencing project: providing services to taxonomists for standard genome sequencing and annotation.</title>
        <authorList>
            <consortium name="The Broad Institute Genomics Platform"/>
            <consortium name="The Broad Institute Genome Sequencing Center for Infectious Disease"/>
            <person name="Wu L."/>
            <person name="Ma J."/>
        </authorList>
    </citation>
    <scope>NUCLEOTIDE SEQUENCE [LARGE SCALE GENOMIC DNA]</scope>
    <source>
        <strain evidence="2 3">DT31</strain>
    </source>
</reference>
<evidence type="ECO:0000256" key="1">
    <source>
        <dbReference type="SAM" id="Phobius"/>
    </source>
</evidence>
<name>A0ABD5WBW8_9EURY</name>
<proteinExistence type="predicted"/>
<keyword evidence="1" id="KW-1133">Transmembrane helix</keyword>
<accession>A0ABD5WBW8</accession>
<keyword evidence="3" id="KW-1185">Reference proteome</keyword>
<gene>
    <name evidence="2" type="ORF">ACFQL9_13035</name>
</gene>
<keyword evidence="1" id="KW-0472">Membrane</keyword>
<sequence>MAPSGGDTQSGLEAGQYVNEEGHVEYGSLVMAGGRGIVYAVGSGAIAVGAAAVSVPEYLVRSYGSFYGDFIDIAFGGLAENGTDAWRAAAGEAETLGLIGIPLFAVLIVGALFVVTRLEGDDE</sequence>
<evidence type="ECO:0000313" key="3">
    <source>
        <dbReference type="Proteomes" id="UP001596461"/>
    </source>
</evidence>
<dbReference type="AlphaFoldDB" id="A0ABD5WBW8"/>
<comment type="caution">
    <text evidence="2">The sequence shown here is derived from an EMBL/GenBank/DDBJ whole genome shotgun (WGS) entry which is preliminary data.</text>
</comment>
<feature type="transmembrane region" description="Helical" evidence="1">
    <location>
        <begin position="36"/>
        <end position="55"/>
    </location>
</feature>
<dbReference type="Proteomes" id="UP001596461">
    <property type="component" value="Unassembled WGS sequence"/>
</dbReference>